<feature type="compositionally biased region" description="Polar residues" evidence="7">
    <location>
        <begin position="1365"/>
        <end position="1374"/>
    </location>
</feature>
<name>G7E892_MIXOS</name>
<feature type="compositionally biased region" description="Polar residues" evidence="7">
    <location>
        <begin position="78"/>
        <end position="88"/>
    </location>
</feature>
<evidence type="ECO:0000313" key="9">
    <source>
        <dbReference type="EMBL" id="GAA99052.1"/>
    </source>
</evidence>
<evidence type="ECO:0000256" key="2">
    <source>
        <dbReference type="ARBA" id="ARBA00006331"/>
    </source>
</evidence>
<dbReference type="HOGENOM" id="CLU_000366_0_1_1"/>
<reference evidence="9 10" key="2">
    <citation type="journal article" date="2012" name="Open Biol.">
        <title>Characteristics of nucleosomes and linker DNA regions on the genome of the basidiomycete Mixia osmundae revealed by mono- and dinucleosome mapping.</title>
        <authorList>
            <person name="Nishida H."/>
            <person name="Kondo S."/>
            <person name="Matsumoto T."/>
            <person name="Suzuki Y."/>
            <person name="Yoshikawa H."/>
            <person name="Taylor T.D."/>
            <person name="Sugiyama J."/>
        </authorList>
    </citation>
    <scope>NUCLEOTIDE SEQUENCE [LARGE SCALE GENOMIC DNA]</scope>
    <source>
        <strain evidence="10">CBS 9802 / IAM 14324 / JCM 22182 / KY 12970</strain>
    </source>
</reference>
<feature type="region of interest" description="Disordered" evidence="7">
    <location>
        <begin position="220"/>
        <end position="242"/>
    </location>
</feature>
<feature type="compositionally biased region" description="Low complexity" evidence="7">
    <location>
        <begin position="1418"/>
        <end position="1428"/>
    </location>
</feature>
<feature type="region of interest" description="Disordered" evidence="7">
    <location>
        <begin position="1407"/>
        <end position="1491"/>
    </location>
</feature>
<feature type="region of interest" description="Disordered" evidence="7">
    <location>
        <begin position="1"/>
        <end position="167"/>
    </location>
</feature>
<evidence type="ECO:0000256" key="7">
    <source>
        <dbReference type="SAM" id="MobiDB-lite"/>
    </source>
</evidence>
<dbReference type="eggNOG" id="KOG0170">
    <property type="taxonomic scope" value="Eukaryota"/>
</dbReference>
<dbReference type="Proteomes" id="UP000009131">
    <property type="component" value="Unassembled WGS sequence"/>
</dbReference>
<dbReference type="GO" id="GO:0016607">
    <property type="term" value="C:nuclear speck"/>
    <property type="evidence" value="ECO:0007669"/>
    <property type="project" value="TreeGrafter"/>
</dbReference>
<dbReference type="Gene3D" id="3.90.1750.10">
    <property type="entry name" value="Hect, E3 ligase catalytic domains"/>
    <property type="match status" value="1"/>
</dbReference>
<dbReference type="InterPro" id="IPR035983">
    <property type="entry name" value="Hect_E3_ubiquitin_ligase"/>
</dbReference>
<organism evidence="9 10">
    <name type="scientific">Mixia osmundae (strain CBS 9802 / IAM 14324 / JCM 22182 / KY 12970)</name>
    <dbReference type="NCBI Taxonomy" id="764103"/>
    <lineage>
        <taxon>Eukaryota</taxon>
        <taxon>Fungi</taxon>
        <taxon>Dikarya</taxon>
        <taxon>Basidiomycota</taxon>
        <taxon>Pucciniomycotina</taxon>
        <taxon>Mixiomycetes</taxon>
        <taxon>Mixiales</taxon>
        <taxon>Mixiaceae</taxon>
        <taxon>Mixia</taxon>
    </lineage>
</organism>
<feature type="compositionally biased region" description="Polar residues" evidence="7">
    <location>
        <begin position="52"/>
        <end position="61"/>
    </location>
</feature>
<feature type="compositionally biased region" description="Basic and acidic residues" evidence="7">
    <location>
        <begin position="893"/>
        <end position="903"/>
    </location>
</feature>
<dbReference type="CDD" id="cd00078">
    <property type="entry name" value="HECTc"/>
    <property type="match status" value="1"/>
</dbReference>
<sequence>MSSERAPKSSSLLPSSDPRTVPAIQSPSKRERTKRPSTSGTAALRSQDHLASDTSTPQSGEQARPSARSLGKRRAISPLSSERSQPIVNSASRNSSANLNPSPDKSVGQEEPPTPRRTRSGKTVPYRSPKLSTTPVNGKRTKLEESTGTPVAAPSSVSTKPDKARSSAHLRAVENIATARARVATPAAPVARIRARLPSRSISPETSTGAKATRRIVRKTSKPRSASKLGMARGGGRAARQRRAAEELMLAEAAEAQAGHEAVHASLETGAEEAAMRSALGVEADEPLIGHIDSLAADPLNESGGLFPEGEDEDDEMMIHDEDDEGEGFEEEQDDEDEDGIHHDDEDDNDYGGDGYEDEMMEEELAFAEALERAAAVAASSSTVTPANAAAPTTAASAPPASSSTGTTLQDPYADAAAAFGTGAMGLFGLRRYGGHNVESPQKFKTILTDLRNKHNANVRLIALQELSELLSISTEDTLAGYFSPEQYTKELVAILRNGGGAQHGDPEFGTSDEGGASEEGNVEMMLLACRCLANLMEALPGSAHSVVYNGAVPVLCAKLLEIQFIDLAEQTLSTLEKISQEMPSSIVREGGLSALLTYLDFFSTNVQRTALTTVANSCRSVSPDHFEMTRDALPVLRNVLGYSDQRVVEQACLAVTRIVDSYRAQPDKLEKLLTSETLDAVLNLLHPGGSSVIGPSTYTSLLRMLGLACKVSPIVAIDLIEKNVTEAVYQILTGSSAPPAGQEGDGLQTRIASGDMAVLQSLVQRPKEQIQETLFLVSELMPALPKDGIFDNKRYTREAPNKLTASLAIAKPEEATDDPLDAHVSSIISASPTRSAASQMLASSPARDSAPVDVKSEGGTPDPSQSLAEPLSGSTSRTLLRATMTASPRSSQVRDSEKEAANKKRVAILTTGSPARLSHIKRFYALMLPTLIEVYSASVSAAVRSKTVLGMLKALQFCNDDHLAGIMDSVPMAGFLASVLSTRDQISLVMNALQMVEILLLKLQDTYQYHFRREGVMHEIMRISKEPLLSPLHGEKGPGELAVPPTAASQAHKLLSKMDDSQADFLRPPNKDRSGGLGRALKQSAGDSGQTTPKLLPHEELARDAITLRARHLIERFGEVSGDSVDKADSKLQAIRDLVERLDMASAEEGPERAKHVLDAITSLFSESSGSISSFELLESGLIDGLLRFASDGRTEDGMARRHKLLLTSLRSSKGGAQTPMSALVHRLQDALSRLEDFDVITAPSPNSEASRSVSSARLLAKQLRLKLVAEDETNIPRSCSNVVVSIHAIATFQAFNDYLRPRIIAANNTSNDRGSSSAGSRLAGAMAALIGSAGAPHATDAVAPKLKSPTSPSIPSTSAGTSKSSPANGGTTLSSRRRSDRLSAKGSKGSADDLAELAANDAEVPCEAARSTKDVPAPLAPAARAPSNLLEGEIQTSEPVTDERPVSLQVASDGSKIEASTPDGTRVSTPKVKADANSGKPPTPHGRGSYAAIVKTDSSDWHLEFTLAGKKISFETTIFGAVHQHELSKGADASPDMWQSVHTVRFKKVPGPSTLPREATPSSGIKTFGLPTSIDSGRQHSKVLQLLRILHSINFETGDDIDATLAPPLPASGFVNNKLSAKLNRQLEEPMIVASQCLPSWVEELPVFAPFLFPFETRVRLLRNTSFGYARLLNEWLSAPRTDGGRRDDSLSFLGRLQRQKVRISRARLLESAVKVFELYGGSRAMLEVEYFEEVGTGLGPTLEFFSLVSKEFARSDLKLWREGDVGSISAYVYNLSGLFPAPLSSQEAETEAGRKRLAMFTVLGQFVAKGLMDSRILDLSFSRSFSRLVQGERLPETISSVKSIDRALGNSLTDLQAYADAKTAVKARELGQEAEREAMYDIRVRDARVEDLALDFTLPGYGYDLKENGSDCAVDIENVEEYIRLVIQATVSTGIAAQVCAFRDGFSTVFPIQDMNCFTPDELVHICGSAEEDWSMKTLTDGIRADHGFNMDSSTIRNFLTILTAYDASERRDFLQFMTGSSKLPIGGFRALTPALTVVRKPAEAPLTSDQYLPSVMTCQNYLKLPAYSSLEIMSERLHTAIKEGSGAFHLS</sequence>
<gene>
    <name evidence="9" type="primary">Mo05741</name>
    <name evidence="9" type="ORF">E5Q_05741</name>
</gene>
<dbReference type="GO" id="GO:0061630">
    <property type="term" value="F:ubiquitin protein ligase activity"/>
    <property type="evidence" value="ECO:0007669"/>
    <property type="project" value="UniProtKB-EC"/>
</dbReference>
<keyword evidence="10" id="KW-1185">Reference proteome</keyword>
<evidence type="ECO:0000313" key="10">
    <source>
        <dbReference type="Proteomes" id="UP000009131"/>
    </source>
</evidence>
<dbReference type="Gene3D" id="3.30.2410.10">
    <property type="entry name" value="Hect, E3 ligase catalytic domain"/>
    <property type="match status" value="1"/>
</dbReference>
<feature type="region of interest" description="Disordered" evidence="7">
    <location>
        <begin position="1344"/>
        <end position="1395"/>
    </location>
</feature>
<dbReference type="PANTHER" id="PTHR45670">
    <property type="entry name" value="E3 UBIQUITIN-PROTEIN LIGASE TRIP12"/>
    <property type="match status" value="1"/>
</dbReference>
<dbReference type="SUPFAM" id="SSF48371">
    <property type="entry name" value="ARM repeat"/>
    <property type="match status" value="1"/>
</dbReference>
<dbReference type="Pfam" id="PF25579">
    <property type="entry name" value="TPR_TRIP12_N"/>
    <property type="match status" value="1"/>
</dbReference>
<dbReference type="Gene3D" id="1.25.10.10">
    <property type="entry name" value="Leucine-rich Repeat Variant"/>
    <property type="match status" value="1"/>
</dbReference>
<keyword evidence="4" id="KW-0808">Transferase</keyword>
<feature type="active site" description="Glycyl thioester intermediate" evidence="6">
    <location>
        <position position="2062"/>
    </location>
</feature>
<evidence type="ECO:0000256" key="5">
    <source>
        <dbReference type="ARBA" id="ARBA00022786"/>
    </source>
</evidence>
<comment type="caution">
    <text evidence="9">The sequence shown here is derived from an EMBL/GenBank/DDBJ whole genome shotgun (WGS) entry which is preliminary data.</text>
</comment>
<dbReference type="InterPro" id="IPR045322">
    <property type="entry name" value="HECTD1/TRIP12-like"/>
</dbReference>
<dbReference type="InterPro" id="IPR011989">
    <property type="entry name" value="ARM-like"/>
</dbReference>
<comment type="catalytic activity">
    <reaction evidence="1">
        <text>S-ubiquitinyl-[E2 ubiquitin-conjugating enzyme]-L-cysteine + [acceptor protein]-L-lysine = [E2 ubiquitin-conjugating enzyme]-L-cysteine + N(6)-ubiquitinyl-[acceptor protein]-L-lysine.</text>
        <dbReference type="EC" id="2.3.2.26"/>
    </reaction>
</comment>
<dbReference type="InterPro" id="IPR000225">
    <property type="entry name" value="Armadillo"/>
</dbReference>
<dbReference type="PROSITE" id="PS50237">
    <property type="entry name" value="HECT"/>
    <property type="match status" value="1"/>
</dbReference>
<reference evidence="9 10" key="1">
    <citation type="journal article" date="2011" name="J. Gen. Appl. Microbiol.">
        <title>Draft genome sequencing of the enigmatic basidiomycete Mixia osmundae.</title>
        <authorList>
            <person name="Nishida H."/>
            <person name="Nagatsuka Y."/>
            <person name="Sugiyama J."/>
        </authorList>
    </citation>
    <scope>NUCLEOTIDE SEQUENCE [LARGE SCALE GENOMIC DNA]</scope>
    <source>
        <strain evidence="10">CBS 9802 / IAM 14324 / JCM 22182 / KY 12970</strain>
    </source>
</reference>
<evidence type="ECO:0000256" key="4">
    <source>
        <dbReference type="ARBA" id="ARBA00022679"/>
    </source>
</evidence>
<dbReference type="OrthoDB" id="423283at2759"/>
<comment type="similarity">
    <text evidence="2">Belongs to the UPL family. K-HECT subfamily.</text>
</comment>
<dbReference type="InterPro" id="IPR016024">
    <property type="entry name" value="ARM-type_fold"/>
</dbReference>
<dbReference type="FunCoup" id="G7E892">
    <property type="interactions" value="567"/>
</dbReference>
<protein>
    <recommendedName>
        <fullName evidence="3">HECT-type E3 ubiquitin transferase</fullName>
        <ecNumber evidence="3">2.3.2.26</ecNumber>
    </recommendedName>
</protein>
<evidence type="ECO:0000259" key="8">
    <source>
        <dbReference type="PROSITE" id="PS50237"/>
    </source>
</evidence>
<dbReference type="Pfam" id="PF00632">
    <property type="entry name" value="HECT"/>
    <property type="match status" value="1"/>
</dbReference>
<dbReference type="OMA" id="AEPLSQF"/>
<dbReference type="RefSeq" id="XP_014565108.1">
    <property type="nucleotide sequence ID" value="XM_014709622.1"/>
</dbReference>
<dbReference type="STRING" id="764103.G7E892"/>
<feature type="domain" description="HECT" evidence="8">
    <location>
        <begin position="1717"/>
        <end position="2095"/>
    </location>
</feature>
<dbReference type="EMBL" id="BABT02000177">
    <property type="protein sequence ID" value="GAA99052.1"/>
    <property type="molecule type" value="Genomic_DNA"/>
</dbReference>
<keyword evidence="5 6" id="KW-0833">Ubl conjugation pathway</keyword>
<evidence type="ECO:0000256" key="6">
    <source>
        <dbReference type="PROSITE-ProRule" id="PRU00104"/>
    </source>
</evidence>
<evidence type="ECO:0000256" key="3">
    <source>
        <dbReference type="ARBA" id="ARBA00012485"/>
    </source>
</evidence>
<feature type="compositionally biased region" description="Low complexity" evidence="7">
    <location>
        <begin position="89"/>
        <end position="103"/>
    </location>
</feature>
<proteinExistence type="inferred from homology"/>
<dbReference type="GO" id="GO:0000209">
    <property type="term" value="P:protein polyubiquitination"/>
    <property type="evidence" value="ECO:0007669"/>
    <property type="project" value="TreeGrafter"/>
</dbReference>
<feature type="region of interest" description="Disordered" evidence="7">
    <location>
        <begin position="1063"/>
        <end position="1099"/>
    </location>
</feature>
<accession>G7E892</accession>
<dbReference type="EC" id="2.3.2.26" evidence="3"/>
<dbReference type="InterPro" id="IPR057948">
    <property type="entry name" value="TPR_TRIP12_N"/>
</dbReference>
<feature type="compositionally biased region" description="Polar residues" evidence="7">
    <location>
        <begin position="863"/>
        <end position="892"/>
    </location>
</feature>
<dbReference type="InParanoid" id="G7E892"/>
<dbReference type="PANTHER" id="PTHR45670:SF1">
    <property type="entry name" value="E3 UBIQUITIN-PROTEIN LIGASE HECTD1"/>
    <property type="match status" value="1"/>
</dbReference>
<feature type="region of interest" description="Disordered" evidence="7">
    <location>
        <begin position="324"/>
        <end position="356"/>
    </location>
</feature>
<dbReference type="GO" id="GO:0043161">
    <property type="term" value="P:proteasome-mediated ubiquitin-dependent protein catabolic process"/>
    <property type="evidence" value="ECO:0007669"/>
    <property type="project" value="TreeGrafter"/>
</dbReference>
<dbReference type="SMART" id="SM00185">
    <property type="entry name" value="ARM"/>
    <property type="match status" value="2"/>
</dbReference>
<dbReference type="SMART" id="SM00119">
    <property type="entry name" value="HECTc"/>
    <property type="match status" value="1"/>
</dbReference>
<feature type="region of interest" description="Disordered" evidence="7">
    <location>
        <begin position="390"/>
        <end position="409"/>
    </location>
</feature>
<feature type="compositionally biased region" description="Low complexity" evidence="7">
    <location>
        <begin position="1350"/>
        <end position="1364"/>
    </location>
</feature>
<feature type="region of interest" description="Disordered" evidence="7">
    <location>
        <begin position="836"/>
        <end position="906"/>
    </location>
</feature>
<dbReference type="InterPro" id="IPR000569">
    <property type="entry name" value="HECT_dom"/>
</dbReference>
<dbReference type="eggNOG" id="KOG0168">
    <property type="taxonomic scope" value="Eukaryota"/>
</dbReference>
<dbReference type="SUPFAM" id="SSF56204">
    <property type="entry name" value="Hect, E3 ligase catalytic domain"/>
    <property type="match status" value="1"/>
</dbReference>
<evidence type="ECO:0000256" key="1">
    <source>
        <dbReference type="ARBA" id="ARBA00000885"/>
    </source>
</evidence>